<protein>
    <recommendedName>
        <fullName evidence="4">Histidinol-phosphatase</fullName>
        <ecNumber evidence="4">3.1.3.15</ecNumber>
    </recommendedName>
</protein>
<sequence length="252" mass="27763">MNQAFFRRLADIAAETLRPYWGQQLAVELKEDASPVTEADRAVERALRAQITQAYPAHGLWGEEYGPERPDAEWVWVLDPIDGTKSFIAGVPLFTTLIGLLHEGRPVQGAIIQPVLGQFLYGDGTGAWFNNKPVRVRQCMRLEEAVLLTTDENHIEQHYGSAAFTQLRRRVRLFRTWGDAYGYLLVATGRADIMLDAEMHPWDVLPLIPVVTGAGGMITSWYGGDAPQGPGCVAAAPTLHAEVLGILRAATT</sequence>
<evidence type="ECO:0000313" key="6">
    <source>
        <dbReference type="EMBL" id="HER95381.1"/>
    </source>
</evidence>
<accession>A0A7V2AZ80</accession>
<dbReference type="GO" id="GO:0000105">
    <property type="term" value="P:L-histidine biosynthetic process"/>
    <property type="evidence" value="ECO:0007669"/>
    <property type="project" value="UniProtKB-UniRule"/>
</dbReference>
<comment type="cofactor">
    <cofactor evidence="1 5">
        <name>Mg(2+)</name>
        <dbReference type="ChEBI" id="CHEBI:18420"/>
    </cofactor>
</comment>
<keyword evidence="5" id="KW-0460">Magnesium</keyword>
<dbReference type="Gene3D" id="3.30.540.10">
    <property type="entry name" value="Fructose-1,6-Bisphosphatase, subunit A, domain 1"/>
    <property type="match status" value="1"/>
</dbReference>
<keyword evidence="3 6" id="KW-0378">Hydrolase</keyword>
<comment type="similarity">
    <text evidence="2">Belongs to the inositol monophosphatase superfamily.</text>
</comment>
<name>A0A7V2AZ80_RHOMR</name>
<dbReference type="GO" id="GO:0006020">
    <property type="term" value="P:inositol metabolic process"/>
    <property type="evidence" value="ECO:0007669"/>
    <property type="project" value="TreeGrafter"/>
</dbReference>
<dbReference type="CDD" id="cd01641">
    <property type="entry name" value="Bacterial_IMPase_like_1"/>
    <property type="match status" value="1"/>
</dbReference>
<dbReference type="GO" id="GO:0004401">
    <property type="term" value="F:histidinol-phosphatase activity"/>
    <property type="evidence" value="ECO:0007669"/>
    <property type="project" value="UniProtKB-UniRule"/>
</dbReference>
<dbReference type="Pfam" id="PF00459">
    <property type="entry name" value="Inositol_P"/>
    <property type="match status" value="1"/>
</dbReference>
<evidence type="ECO:0000256" key="2">
    <source>
        <dbReference type="ARBA" id="ARBA00009759"/>
    </source>
</evidence>
<proteinExistence type="inferred from homology"/>
<dbReference type="GO" id="GO:0046872">
    <property type="term" value="F:metal ion binding"/>
    <property type="evidence" value="ECO:0007669"/>
    <property type="project" value="UniProtKB-KW"/>
</dbReference>
<dbReference type="PANTHER" id="PTHR20854:SF4">
    <property type="entry name" value="INOSITOL-1-MONOPHOSPHATASE-RELATED"/>
    <property type="match status" value="1"/>
</dbReference>
<dbReference type="PRINTS" id="PR00377">
    <property type="entry name" value="IMPHPHTASES"/>
</dbReference>
<feature type="binding site" evidence="5">
    <location>
        <position position="82"/>
    </location>
    <ligand>
        <name>Mg(2+)</name>
        <dbReference type="ChEBI" id="CHEBI:18420"/>
        <label>1</label>
        <note>catalytic</note>
    </ligand>
</feature>
<feature type="binding site" evidence="5">
    <location>
        <position position="63"/>
    </location>
    <ligand>
        <name>Mg(2+)</name>
        <dbReference type="ChEBI" id="CHEBI:18420"/>
        <label>1</label>
        <note>catalytic</note>
    </ligand>
</feature>
<evidence type="ECO:0000256" key="1">
    <source>
        <dbReference type="ARBA" id="ARBA00001946"/>
    </source>
</evidence>
<evidence type="ECO:0000256" key="5">
    <source>
        <dbReference type="PIRSR" id="PIRSR600760-2"/>
    </source>
</evidence>
<dbReference type="GO" id="GO:0008934">
    <property type="term" value="F:inositol monophosphate 1-phosphatase activity"/>
    <property type="evidence" value="ECO:0007669"/>
    <property type="project" value="TreeGrafter"/>
</dbReference>
<dbReference type="GO" id="GO:0007165">
    <property type="term" value="P:signal transduction"/>
    <property type="evidence" value="ECO:0007669"/>
    <property type="project" value="TreeGrafter"/>
</dbReference>
<evidence type="ECO:0000256" key="4">
    <source>
        <dbReference type="NCBIfam" id="TIGR02067"/>
    </source>
</evidence>
<feature type="binding site" evidence="5">
    <location>
        <position position="79"/>
    </location>
    <ligand>
        <name>Mg(2+)</name>
        <dbReference type="ChEBI" id="CHEBI:18420"/>
        <label>1</label>
        <note>catalytic</note>
    </ligand>
</feature>
<feature type="binding site" evidence="5">
    <location>
        <position position="81"/>
    </location>
    <ligand>
        <name>Mg(2+)</name>
        <dbReference type="ChEBI" id="CHEBI:18420"/>
        <label>1</label>
        <note>catalytic</note>
    </ligand>
</feature>
<dbReference type="AlphaFoldDB" id="A0A7V2AZ80"/>
<reference evidence="6" key="1">
    <citation type="journal article" date="2020" name="mSystems">
        <title>Genome- and Community-Level Interaction Insights into Carbon Utilization and Element Cycling Functions of Hydrothermarchaeota in Hydrothermal Sediment.</title>
        <authorList>
            <person name="Zhou Z."/>
            <person name="Liu Y."/>
            <person name="Xu W."/>
            <person name="Pan J."/>
            <person name="Luo Z.H."/>
            <person name="Li M."/>
        </authorList>
    </citation>
    <scope>NUCLEOTIDE SEQUENCE [LARGE SCALE GENOMIC DNA]</scope>
    <source>
        <strain evidence="6">SpSt-143</strain>
    </source>
</reference>
<dbReference type="SUPFAM" id="SSF56655">
    <property type="entry name" value="Carbohydrate phosphatase"/>
    <property type="match status" value="1"/>
</dbReference>
<dbReference type="EMBL" id="DSGB01000003">
    <property type="protein sequence ID" value="HER95381.1"/>
    <property type="molecule type" value="Genomic_DNA"/>
</dbReference>
<dbReference type="EC" id="3.1.3.15" evidence="4"/>
<dbReference type="InterPro" id="IPR011809">
    <property type="entry name" value="His_9_proposed"/>
</dbReference>
<gene>
    <name evidence="6" type="primary">hisN</name>
    <name evidence="6" type="ORF">ENO59_02515</name>
</gene>
<evidence type="ECO:0000256" key="3">
    <source>
        <dbReference type="ARBA" id="ARBA00022801"/>
    </source>
</evidence>
<dbReference type="InterPro" id="IPR000760">
    <property type="entry name" value="Inositol_monophosphatase-like"/>
</dbReference>
<comment type="caution">
    <text evidence="6">The sequence shown here is derived from an EMBL/GenBank/DDBJ whole genome shotgun (WGS) entry which is preliminary data.</text>
</comment>
<dbReference type="NCBIfam" id="TIGR02067">
    <property type="entry name" value="his_9_HisN"/>
    <property type="match status" value="1"/>
</dbReference>
<organism evidence="6">
    <name type="scientific">Rhodothermus marinus</name>
    <name type="common">Rhodothermus obamensis</name>
    <dbReference type="NCBI Taxonomy" id="29549"/>
    <lineage>
        <taxon>Bacteria</taxon>
        <taxon>Pseudomonadati</taxon>
        <taxon>Rhodothermota</taxon>
        <taxon>Rhodothermia</taxon>
        <taxon>Rhodothermales</taxon>
        <taxon>Rhodothermaceae</taxon>
        <taxon>Rhodothermus</taxon>
    </lineage>
</organism>
<dbReference type="PANTHER" id="PTHR20854">
    <property type="entry name" value="INOSITOL MONOPHOSPHATASE"/>
    <property type="match status" value="1"/>
</dbReference>
<feature type="binding site" evidence="5">
    <location>
        <position position="203"/>
    </location>
    <ligand>
        <name>Mg(2+)</name>
        <dbReference type="ChEBI" id="CHEBI:18420"/>
        <label>1</label>
        <note>catalytic</note>
    </ligand>
</feature>
<keyword evidence="5" id="KW-0479">Metal-binding</keyword>
<dbReference type="Gene3D" id="3.40.190.80">
    <property type="match status" value="1"/>
</dbReference>